<dbReference type="AlphaFoldDB" id="A0A3N4HV87"/>
<gene>
    <name evidence="2" type="ORF">BJ508DRAFT_331854</name>
</gene>
<dbReference type="InterPro" id="IPR011010">
    <property type="entry name" value="DNA_brk_join_enz"/>
</dbReference>
<dbReference type="GO" id="GO:0006310">
    <property type="term" value="P:DNA recombination"/>
    <property type="evidence" value="ECO:0007669"/>
    <property type="project" value="UniProtKB-KW"/>
</dbReference>
<name>A0A3N4HV87_ASCIM</name>
<evidence type="ECO:0000313" key="3">
    <source>
        <dbReference type="Proteomes" id="UP000275078"/>
    </source>
</evidence>
<reference evidence="2 3" key="1">
    <citation type="journal article" date="2018" name="Nat. Ecol. Evol.">
        <title>Pezizomycetes genomes reveal the molecular basis of ectomycorrhizal truffle lifestyle.</title>
        <authorList>
            <person name="Murat C."/>
            <person name="Payen T."/>
            <person name="Noel B."/>
            <person name="Kuo A."/>
            <person name="Morin E."/>
            <person name="Chen J."/>
            <person name="Kohler A."/>
            <person name="Krizsan K."/>
            <person name="Balestrini R."/>
            <person name="Da Silva C."/>
            <person name="Montanini B."/>
            <person name="Hainaut M."/>
            <person name="Levati E."/>
            <person name="Barry K.W."/>
            <person name="Belfiori B."/>
            <person name="Cichocki N."/>
            <person name="Clum A."/>
            <person name="Dockter R.B."/>
            <person name="Fauchery L."/>
            <person name="Guy J."/>
            <person name="Iotti M."/>
            <person name="Le Tacon F."/>
            <person name="Lindquist E.A."/>
            <person name="Lipzen A."/>
            <person name="Malagnac F."/>
            <person name="Mello A."/>
            <person name="Molinier V."/>
            <person name="Miyauchi S."/>
            <person name="Poulain J."/>
            <person name="Riccioni C."/>
            <person name="Rubini A."/>
            <person name="Sitrit Y."/>
            <person name="Splivallo R."/>
            <person name="Traeger S."/>
            <person name="Wang M."/>
            <person name="Zifcakova L."/>
            <person name="Wipf D."/>
            <person name="Zambonelli A."/>
            <person name="Paolocci F."/>
            <person name="Nowrousian M."/>
            <person name="Ottonello S."/>
            <person name="Baldrian P."/>
            <person name="Spatafora J.W."/>
            <person name="Henrissat B."/>
            <person name="Nagy L.G."/>
            <person name="Aury J.M."/>
            <person name="Wincker P."/>
            <person name="Grigoriev I.V."/>
            <person name="Bonfante P."/>
            <person name="Martin F.M."/>
        </authorList>
    </citation>
    <scope>NUCLEOTIDE SEQUENCE [LARGE SCALE GENOMIC DNA]</scope>
    <source>
        <strain evidence="2 3">RN42</strain>
    </source>
</reference>
<keyword evidence="1" id="KW-0233">DNA recombination</keyword>
<protein>
    <submittedName>
        <fullName evidence="2">Uncharacterized protein</fullName>
    </submittedName>
</protein>
<dbReference type="Gene3D" id="1.10.443.10">
    <property type="entry name" value="Intergrase catalytic core"/>
    <property type="match status" value="1"/>
</dbReference>
<organism evidence="2 3">
    <name type="scientific">Ascobolus immersus RN42</name>
    <dbReference type="NCBI Taxonomy" id="1160509"/>
    <lineage>
        <taxon>Eukaryota</taxon>
        <taxon>Fungi</taxon>
        <taxon>Dikarya</taxon>
        <taxon>Ascomycota</taxon>
        <taxon>Pezizomycotina</taxon>
        <taxon>Pezizomycetes</taxon>
        <taxon>Pezizales</taxon>
        <taxon>Ascobolaceae</taxon>
        <taxon>Ascobolus</taxon>
    </lineage>
</organism>
<dbReference type="EMBL" id="ML119758">
    <property type="protein sequence ID" value="RPA75750.1"/>
    <property type="molecule type" value="Genomic_DNA"/>
</dbReference>
<evidence type="ECO:0000256" key="1">
    <source>
        <dbReference type="ARBA" id="ARBA00023172"/>
    </source>
</evidence>
<keyword evidence="3" id="KW-1185">Reference proteome</keyword>
<dbReference type="InterPro" id="IPR013762">
    <property type="entry name" value="Integrase-like_cat_sf"/>
</dbReference>
<dbReference type="GO" id="GO:0015074">
    <property type="term" value="P:DNA integration"/>
    <property type="evidence" value="ECO:0007669"/>
    <property type="project" value="InterPro"/>
</dbReference>
<sequence length="1078" mass="123549">MSFVPQLATRVGFYSGVRLTNVARFSTLIKNAHLRAFIKEGRERAENYDWLSETFKNNKYFECRQFEFVTKLKRLVEQKGAENVTPEEENALLVTREDAEKKIDASVWHTDTIIDDILEYIQLCCYGGKEGRVEEQITASTLTLTCTLLLKLYIQKTDQTKWRANYPQLVKRVEEMRHWCINNFALSMTKADKTFLGYLELKLMVIELMPAVESEKEKQISYEFAISCLASFSVAFFTGTRTGTLYLTPAYHQRHFKDPHGELHTLCWKDVSFKRVLDPAGKFRVQLELTLRWYKGHHMTDRIERPHHFSPIQDADHIFTDPALWFLQLAIKMNVLDIPEYKDVEELIKHLREPGGKLGTLLLVKEEWKNRPVFCIFGSQGQPMIEKPATTSHVSPYLKTILRVCRLPANISFYGWRYEFVDRSKRMGVNDDTIRALMGHVENSTVMNAAYSRVTNNIDVVGFTLMQKHLPKSAHLLGKEGTAPLQACFLATVDQETAINDAISKDEIYRGLIARLDYFPDHSSEYKEARIALPFVVKTLKAKARRYLRQQWKLAETLAKTKPEDLDLRTRNLHEKNPLVLRPPTASFPAELDPHEETEEITSEMSMGMGRVNQVLKRNGIALIGCEPVKDKDVNSKEKATVLEVGTLWYDTFAEMYELGQRNSFQVSCRTIQRCPFNDLGMICTMYERSAGIYHDATDKHMMHMIESSTLAPLPTVDALKKSVFDFVKEHGINDKKRYLDRAFYSYIRTSEVMAVVNTVETPIEGATKSIIQLHHQMIYEVLRTVGRVTGDVAYAKDNSGRQQGLYEFFGSRFHAPTVGGKVVRILDLDSEPEDRNEQQAIEEESYSDEYLERMCRLLQILLALVVQNYKQRIKNPTIIGLVSDDWRARIVAECNEVLNEVLRDDLSFLETLARLKQMRTRAFSVEVQKLVAKAAQRLTVLGCPDCFLHQDILELELREGVNSRMRTTKKTDLETVESASVPLPRTLLDKVQAANRKNAPASKDMSGKHDYPEAAVKYSVVSGAPMLSVGPSVKTHKNAAPMLAREATAIRRTGKTTKPVFEHNKWFDPAYQPRDEE</sequence>
<evidence type="ECO:0000313" key="2">
    <source>
        <dbReference type="EMBL" id="RPA75750.1"/>
    </source>
</evidence>
<dbReference type="GO" id="GO:0003677">
    <property type="term" value="F:DNA binding"/>
    <property type="evidence" value="ECO:0007669"/>
    <property type="project" value="InterPro"/>
</dbReference>
<accession>A0A3N4HV87</accession>
<proteinExistence type="predicted"/>
<dbReference type="SUPFAM" id="SSF56349">
    <property type="entry name" value="DNA breaking-rejoining enzymes"/>
    <property type="match status" value="1"/>
</dbReference>
<dbReference type="Proteomes" id="UP000275078">
    <property type="component" value="Unassembled WGS sequence"/>
</dbReference>